<accession>A0A060UMR9</accession>
<dbReference type="InterPro" id="IPR000182">
    <property type="entry name" value="GNAT_dom"/>
</dbReference>
<dbReference type="SUPFAM" id="SSF55729">
    <property type="entry name" value="Acyl-CoA N-acyltransferases (Nat)"/>
    <property type="match status" value="1"/>
</dbReference>
<reference evidence="7" key="1">
    <citation type="submission" date="2014-03" db="EMBL/GenBank/DDBJ databases">
        <authorList>
            <person name="Genoscope - CEA"/>
        </authorList>
    </citation>
    <scope>NUCLEOTIDE SEQUENCE [LARGE SCALE GENOMIC DNA]</scope>
    <source>
        <strain evidence="7">CF27</strain>
    </source>
</reference>
<organism evidence="7">
    <name type="scientific">Acidithiobacillus ferrivorans</name>
    <dbReference type="NCBI Taxonomy" id="160808"/>
    <lineage>
        <taxon>Bacteria</taxon>
        <taxon>Pseudomonadati</taxon>
        <taxon>Pseudomonadota</taxon>
        <taxon>Acidithiobacillia</taxon>
        <taxon>Acidithiobacillales</taxon>
        <taxon>Acidithiobacillaceae</taxon>
        <taxon>Acidithiobacillus</taxon>
    </lineage>
</organism>
<dbReference type="RefSeq" id="WP_035192017.1">
    <property type="nucleotide sequence ID" value="NZ_CCCS020000023.1"/>
</dbReference>
<keyword evidence="1" id="KW-0678">Repressor</keyword>
<dbReference type="InterPro" id="IPR016181">
    <property type="entry name" value="Acyl_CoA_acyltransferase"/>
</dbReference>
<dbReference type="Pfam" id="PF13508">
    <property type="entry name" value="Acetyltransf_7"/>
    <property type="match status" value="1"/>
</dbReference>
<evidence type="ECO:0000313" key="7">
    <source>
        <dbReference type="EMBL" id="CDQ09770.1"/>
    </source>
</evidence>
<name>A0A060UMR9_9PROT</name>
<proteinExistence type="predicted"/>
<gene>
    <name evidence="8" type="ORF">AFERRI_30149</name>
    <name evidence="7" type="ORF">AFERRI_30416</name>
</gene>
<comment type="catalytic activity">
    <reaction evidence="5">
        <text>glycyl-tRNA(Gly) + acetyl-CoA = N-acetylglycyl-tRNA(Gly) + CoA + H(+)</text>
        <dbReference type="Rhea" id="RHEA:81867"/>
        <dbReference type="Rhea" id="RHEA-COMP:9683"/>
        <dbReference type="Rhea" id="RHEA-COMP:19766"/>
        <dbReference type="ChEBI" id="CHEBI:15378"/>
        <dbReference type="ChEBI" id="CHEBI:57287"/>
        <dbReference type="ChEBI" id="CHEBI:57288"/>
        <dbReference type="ChEBI" id="CHEBI:78522"/>
        <dbReference type="ChEBI" id="CHEBI:232036"/>
    </reaction>
</comment>
<sequence length="173" mass="18698">MRLSAPEPITAQHELGSFTCGEESLDFWIRHRALKNQATGASRTFVVCEGRRVLAYYALAASAIACANAAGRFRRNMPDPIPVVILGRLAVDQAWQGKGWGRALVQDAALRILQAADVIGIRGVIVQAASGSAKAFYEKMGFDASPLDPMTLLLTLEDLRASLLPDPAESNFQ</sequence>
<dbReference type="EMBL" id="LT841305">
    <property type="protein sequence ID" value="SMH66417.1"/>
    <property type="molecule type" value="Genomic_DNA"/>
</dbReference>
<dbReference type="PANTHER" id="PTHR36449">
    <property type="entry name" value="ACETYLTRANSFERASE-RELATED"/>
    <property type="match status" value="1"/>
</dbReference>
<reference evidence="7" key="2">
    <citation type="submission" date="2014-07" db="EMBL/GenBank/DDBJ databases">
        <title>Initial genome analysis of the psychrotolerant acidophile Acidithiobacillus ferrivorans CF27: insights into iron and sulfur oxidation pathways and into biofilm formation.</title>
        <authorList>
            <person name="Talla E."/>
            <person name="Hedrich S."/>
            <person name="Mangenot S."/>
            <person name="Ji B."/>
            <person name="Johnson D.B."/>
            <person name="Barbe V."/>
            <person name="Bonnefoy V."/>
        </authorList>
    </citation>
    <scope>NUCLEOTIDE SEQUENCE [LARGE SCALE GENOMIC DNA]</scope>
    <source>
        <strain evidence="7">CF27</strain>
    </source>
</reference>
<dbReference type="EMBL" id="CCCS020000023">
    <property type="protein sequence ID" value="CDQ09770.1"/>
    <property type="molecule type" value="Genomic_DNA"/>
</dbReference>
<keyword evidence="4" id="KW-0012">Acyltransferase</keyword>
<dbReference type="GO" id="GO:0016747">
    <property type="term" value="F:acyltransferase activity, transferring groups other than amino-acyl groups"/>
    <property type="evidence" value="ECO:0007669"/>
    <property type="project" value="InterPro"/>
</dbReference>
<evidence type="ECO:0000256" key="4">
    <source>
        <dbReference type="ARBA" id="ARBA00023315"/>
    </source>
</evidence>
<dbReference type="PANTHER" id="PTHR36449:SF1">
    <property type="entry name" value="ACETYLTRANSFERASE"/>
    <property type="match status" value="1"/>
</dbReference>
<evidence type="ECO:0000259" key="6">
    <source>
        <dbReference type="PROSITE" id="PS51186"/>
    </source>
</evidence>
<evidence type="ECO:0000256" key="2">
    <source>
        <dbReference type="ARBA" id="ARBA00022649"/>
    </source>
</evidence>
<dbReference type="Gene3D" id="3.40.630.30">
    <property type="match status" value="1"/>
</dbReference>
<keyword evidence="3 7" id="KW-0808">Transferase</keyword>
<dbReference type="PROSITE" id="PS51186">
    <property type="entry name" value="GNAT"/>
    <property type="match status" value="1"/>
</dbReference>
<reference evidence="8 9" key="3">
    <citation type="submission" date="2017-03" db="EMBL/GenBank/DDBJ databases">
        <authorList>
            <person name="Regsiter A."/>
            <person name="William W."/>
        </authorList>
    </citation>
    <scope>NUCLEOTIDE SEQUENCE [LARGE SCALE GENOMIC DNA]</scope>
    <source>
        <strain evidence="8">PRJEB5721</strain>
    </source>
</reference>
<evidence type="ECO:0000313" key="8">
    <source>
        <dbReference type="EMBL" id="SMH66417.1"/>
    </source>
</evidence>
<protein>
    <submittedName>
        <fullName evidence="8">GCN5-related N-acetyltransferase</fullName>
    </submittedName>
    <submittedName>
        <fullName evidence="7">Putative acetyltransferase</fullName>
    </submittedName>
</protein>
<dbReference type="CDD" id="cd04301">
    <property type="entry name" value="NAT_SF"/>
    <property type="match status" value="1"/>
</dbReference>
<evidence type="ECO:0000256" key="1">
    <source>
        <dbReference type="ARBA" id="ARBA00022491"/>
    </source>
</evidence>
<dbReference type="AlphaFoldDB" id="A0A060UMR9"/>
<dbReference type="Proteomes" id="UP000193925">
    <property type="component" value="Chromosome AFERRI"/>
</dbReference>
<keyword evidence="9" id="KW-1185">Reference proteome</keyword>
<feature type="domain" description="N-acetyltransferase" evidence="6">
    <location>
        <begin position="1"/>
        <end position="166"/>
    </location>
</feature>
<evidence type="ECO:0000313" key="9">
    <source>
        <dbReference type="Proteomes" id="UP000193925"/>
    </source>
</evidence>
<evidence type="ECO:0000256" key="5">
    <source>
        <dbReference type="ARBA" id="ARBA00049880"/>
    </source>
</evidence>
<evidence type="ECO:0000256" key="3">
    <source>
        <dbReference type="ARBA" id="ARBA00022679"/>
    </source>
</evidence>
<keyword evidence="2" id="KW-1277">Toxin-antitoxin system</keyword>